<dbReference type="AlphaFoldDB" id="A0A3R7PPQ1"/>
<comment type="caution">
    <text evidence="2">The sequence shown here is derived from an EMBL/GenBank/DDBJ whole genome shotgun (WGS) entry which is preliminary data.</text>
</comment>
<proteinExistence type="predicted"/>
<dbReference type="InterPro" id="IPR006141">
    <property type="entry name" value="Intein_N"/>
</dbReference>
<dbReference type="SUPFAM" id="SSF51294">
    <property type="entry name" value="Hedgehog/intein (Hint) domain"/>
    <property type="match status" value="1"/>
</dbReference>
<name>A0A3R7PPQ1_9RHOB</name>
<reference evidence="2" key="1">
    <citation type="submission" date="2018-05" db="EMBL/GenBank/DDBJ databases">
        <title>Reclassification of Methylarcula marina and Methylarcula terricola as Paracoccus methylarcula sp.nov., comb.nov. and Paracoccus terricola comb.nov.</title>
        <authorList>
            <person name="Shmareva M.N."/>
            <person name="Doronina N.V."/>
            <person name="Vasilenko O.V."/>
            <person name="Tarlachkov S.V."/>
            <person name="Trotsenko Y.A."/>
        </authorList>
    </citation>
    <scope>NUCLEOTIDE SEQUENCE [LARGE SCALE GENOMIC DNA]</scope>
    <source>
        <strain evidence="2">VKM B-2159</strain>
    </source>
</reference>
<sequence length="372" mass="40722">MAAYALYFSNDQLGDFNTSNAFELITNPMGEQKLTINTNHPGDRLVSNGAVADIGEITGWRLTVQGEDVSDGAVSHVVPNSNVVVEYSTDGGANWNSYTTDIGHPDAVYSVRQDEKDWMALTANIPGQSDLQFGFIASNSPVHSCQAFVTDETIFECQVGEYILPEIIFPCFTAETRISTAYGPVAAGDLAAGNLVLTSDNGLQPIRWIARRKLDRHDLRLNPGLRPIRIRAGALGSQMPQSDLLVSPQHRVLVRSQIALRMFGTDEVLVAAKQLCEIDGIDIDQECDEITYVHFLFDDHQIVCSNGAWTESLYTGPQALRAVGPAALEEIYTLFPELREGEAKPAARPIPQGRLVRQMASRHARNGKPLVA</sequence>
<dbReference type="GO" id="GO:0016539">
    <property type="term" value="P:intein-mediated protein splicing"/>
    <property type="evidence" value="ECO:0007669"/>
    <property type="project" value="InterPro"/>
</dbReference>
<feature type="domain" description="Hedgehog/Intein (Hint)" evidence="1">
    <location>
        <begin position="170"/>
        <end position="316"/>
    </location>
</feature>
<keyword evidence="3" id="KW-1185">Reference proteome</keyword>
<dbReference type="Pfam" id="PF13403">
    <property type="entry name" value="Hint_2"/>
    <property type="match status" value="1"/>
</dbReference>
<evidence type="ECO:0000313" key="3">
    <source>
        <dbReference type="Proteomes" id="UP000238137"/>
    </source>
</evidence>
<dbReference type="PROSITE" id="PS50817">
    <property type="entry name" value="INTEIN_N_TER"/>
    <property type="match status" value="1"/>
</dbReference>
<dbReference type="InterPro" id="IPR036844">
    <property type="entry name" value="Hint_dom_sf"/>
</dbReference>
<protein>
    <submittedName>
        <fullName evidence="2">Calcium-binding protein</fullName>
    </submittedName>
</protein>
<dbReference type="InterPro" id="IPR028992">
    <property type="entry name" value="Hedgehog/Intein_dom"/>
</dbReference>
<gene>
    <name evidence="2" type="ORF">A7A09_011495</name>
</gene>
<organism evidence="2 3">
    <name type="scientific">Paracoccus methylarcula</name>
    <dbReference type="NCBI Taxonomy" id="72022"/>
    <lineage>
        <taxon>Bacteria</taxon>
        <taxon>Pseudomonadati</taxon>
        <taxon>Pseudomonadota</taxon>
        <taxon>Alphaproteobacteria</taxon>
        <taxon>Rhodobacterales</taxon>
        <taxon>Paracoccaceae</taxon>
        <taxon>Paracoccus</taxon>
    </lineage>
</organism>
<dbReference type="OrthoDB" id="6305173at2"/>
<evidence type="ECO:0000313" key="2">
    <source>
        <dbReference type="EMBL" id="RNF34497.1"/>
    </source>
</evidence>
<dbReference type="EMBL" id="PXNQ02000006">
    <property type="protein sequence ID" value="RNF34497.1"/>
    <property type="molecule type" value="Genomic_DNA"/>
</dbReference>
<dbReference type="Proteomes" id="UP000238137">
    <property type="component" value="Unassembled WGS sequence"/>
</dbReference>
<dbReference type="RefSeq" id="WP_106691536.1">
    <property type="nucleotide sequence ID" value="NZ_PXNQ02000006.1"/>
</dbReference>
<evidence type="ECO:0000259" key="1">
    <source>
        <dbReference type="Pfam" id="PF13403"/>
    </source>
</evidence>
<accession>A0A3R7PPQ1</accession>